<evidence type="ECO:0000313" key="3">
    <source>
        <dbReference type="Proteomes" id="UP001187192"/>
    </source>
</evidence>
<name>A0AA88EK69_FICCA</name>
<protein>
    <submittedName>
        <fullName evidence="1">Uncharacterized protein</fullName>
    </submittedName>
</protein>
<evidence type="ECO:0000313" key="2">
    <source>
        <dbReference type="EMBL" id="GMN75474.1"/>
    </source>
</evidence>
<sequence>MKTYFLSATGYGAMPSWTIGLSEGDESCGRGRKGNDDTCSDPTSSGAERAVIVKSCYLLVSFIVWCNLKSQKWGVEVKWSKDTEID</sequence>
<dbReference type="Proteomes" id="UP001187192">
    <property type="component" value="Unassembled WGS sequence"/>
</dbReference>
<dbReference type="AlphaFoldDB" id="A0AA88EK69"/>
<reference evidence="1" key="1">
    <citation type="submission" date="2023-07" db="EMBL/GenBank/DDBJ databases">
        <title>draft genome sequence of fig (Ficus carica).</title>
        <authorList>
            <person name="Takahashi T."/>
            <person name="Nishimura K."/>
        </authorList>
    </citation>
    <scope>NUCLEOTIDE SEQUENCE</scope>
</reference>
<organism evidence="1 3">
    <name type="scientific">Ficus carica</name>
    <name type="common">Common fig</name>
    <dbReference type="NCBI Taxonomy" id="3494"/>
    <lineage>
        <taxon>Eukaryota</taxon>
        <taxon>Viridiplantae</taxon>
        <taxon>Streptophyta</taxon>
        <taxon>Embryophyta</taxon>
        <taxon>Tracheophyta</taxon>
        <taxon>Spermatophyta</taxon>
        <taxon>Magnoliopsida</taxon>
        <taxon>eudicotyledons</taxon>
        <taxon>Gunneridae</taxon>
        <taxon>Pentapetalae</taxon>
        <taxon>rosids</taxon>
        <taxon>fabids</taxon>
        <taxon>Rosales</taxon>
        <taxon>Moraceae</taxon>
        <taxon>Ficeae</taxon>
        <taxon>Ficus</taxon>
    </lineage>
</organism>
<dbReference type="EMBL" id="BTGU01020028">
    <property type="protein sequence ID" value="GMN75474.1"/>
    <property type="molecule type" value="Genomic_DNA"/>
</dbReference>
<gene>
    <name evidence="1" type="ORF">TIFTF001_056235</name>
    <name evidence="2" type="ORF">TIFTF001_056237</name>
</gene>
<accession>A0AA88EK69</accession>
<comment type="caution">
    <text evidence="1">The sequence shown here is derived from an EMBL/GenBank/DDBJ whole genome shotgun (WGS) entry which is preliminary data.</text>
</comment>
<dbReference type="EMBL" id="BTGU01020022">
    <property type="protein sequence ID" value="GMN75460.1"/>
    <property type="molecule type" value="Genomic_DNA"/>
</dbReference>
<evidence type="ECO:0000313" key="1">
    <source>
        <dbReference type="EMBL" id="GMN75460.1"/>
    </source>
</evidence>
<keyword evidence="3" id="KW-1185">Reference proteome</keyword>
<proteinExistence type="predicted"/>